<dbReference type="CDD" id="cd06127">
    <property type="entry name" value="DEDDh"/>
    <property type="match status" value="1"/>
</dbReference>
<dbReference type="Gene3D" id="3.30.1900.20">
    <property type="match status" value="1"/>
</dbReference>
<comment type="function">
    <text evidence="8">Required for replicative DNA synthesis. This DNA polymerase also exhibits 3' to 5' exonuclease activity.</text>
</comment>
<keyword evidence="8" id="KW-0963">Cytoplasm</keyword>
<keyword evidence="4 8" id="KW-0540">Nuclease</keyword>
<evidence type="ECO:0000256" key="3">
    <source>
        <dbReference type="ARBA" id="ARBA00022705"/>
    </source>
</evidence>
<dbReference type="EC" id="2.7.7.7" evidence="8"/>
<evidence type="ECO:0000313" key="11">
    <source>
        <dbReference type="Proteomes" id="UP000191806"/>
    </source>
</evidence>
<keyword evidence="2 8" id="KW-0548">Nucleotidyltransferase</keyword>
<keyword evidence="10" id="KW-0614">Plasmid</keyword>
<dbReference type="Gene3D" id="1.10.150.870">
    <property type="match status" value="1"/>
</dbReference>
<dbReference type="InterPro" id="IPR044923">
    <property type="entry name" value="PolC_middle_finger_sf"/>
</dbReference>
<dbReference type="GO" id="GO:0008408">
    <property type="term" value="F:3'-5' exonuclease activity"/>
    <property type="evidence" value="ECO:0007669"/>
    <property type="project" value="UniProtKB-UniRule"/>
</dbReference>
<evidence type="ECO:0000259" key="9">
    <source>
        <dbReference type="SMART" id="SM00479"/>
    </source>
</evidence>
<dbReference type="InterPro" id="IPR016195">
    <property type="entry name" value="Pol/histidinol_Pase-like"/>
</dbReference>
<keyword evidence="3 8" id="KW-0235">DNA replication</keyword>
<accession>A0A1V0PE36</accession>
<evidence type="ECO:0000256" key="4">
    <source>
        <dbReference type="ARBA" id="ARBA00022722"/>
    </source>
</evidence>
<dbReference type="NCBIfam" id="TIGR01405">
    <property type="entry name" value="polC_Gram_pos"/>
    <property type="match status" value="1"/>
</dbReference>
<feature type="domain" description="Exonuclease" evidence="9">
    <location>
        <begin position="278"/>
        <end position="446"/>
    </location>
</feature>
<evidence type="ECO:0000256" key="2">
    <source>
        <dbReference type="ARBA" id="ARBA00022695"/>
    </source>
</evidence>
<keyword evidence="6 8" id="KW-0239">DNA-directed DNA polymerase</keyword>
<dbReference type="Gene3D" id="3.30.420.10">
    <property type="entry name" value="Ribonuclease H-like superfamily/Ribonuclease H"/>
    <property type="match status" value="1"/>
</dbReference>
<dbReference type="NCBIfam" id="TIGR00573">
    <property type="entry name" value="dnaq"/>
    <property type="match status" value="1"/>
</dbReference>
<dbReference type="InterPro" id="IPR004013">
    <property type="entry name" value="PHP_dom"/>
</dbReference>
<dbReference type="Pfam" id="PF02811">
    <property type="entry name" value="PHP"/>
    <property type="match status" value="1"/>
</dbReference>
<comment type="subcellular location">
    <subcellularLocation>
        <location evidence="8">Cytoplasm</location>
    </subcellularLocation>
</comment>
<sequence length="1339" mass="152277">MDKLIDNYQEVRKRIIGSQCNQLYYSEVLPKKLNYDKKNDTYTALFSKTMLKAPFFNKVNAIMIVKQYVESHGKKFKATFYETDLNNNDTIAEILKINRREITNKKGSSIIYNFNCKEGQNFFKATKKINVIEKNTDTIKLYDGLKINDTILIEGKIFVDSKLGEQILKISYLEKVENIEENNLEVAFEGTEPYVELHLHTKMSPYRGVHSYTEMTDTLKHRNHQLAGVTDIENIQGFTQVKNSNRNDMDIFYGVQLALNDTQPLILYPNESLLMDNTYVVLDIETTGLNQEEDKIIQIAAVKLKNNKVIDSFERLINPEIEIPEFIYDLTHLDPKEIENGILVKQALDEFAEFCKGSVLVAHNAQFDIPFIRHHAELNLCEERFISHPVIDTMIFFQANHPELKRFSLEALTRFYQKPLDGHHNAVIDATATAECFVEMMNEANSCQTLLDLVKIDTNFQAKRINSYVSIIAKNQEGLKDLFKLITIAQTEQLYRTASIDHNTLNKYRKNLFISSVGQEGEIQQLVARGEYYQAKNMLNFYDGFGLVPSINYSYPETYQTINKKVFLLVKETGRYYFSNNPYLLDEKEQLLQEIMDHSIKMGNSVKGIHPNDKMVLRAWQEMKDCYLEEGLSEEDLEQGIAFQNQLIDSMTKNLRVFYGGDELFTPVIDHSQEKIVEIATTKMHELYTSNPPEYVLKRLEKELNSITSNGFDVIYLIAMELVKRSNKRGYIVGSRGSVGSSFVATMLGISNVNPLKPHWRCPNNDFVTFETPKEVENGYDLPDLNCPNCGAKCSKEGMDIPFETFLGFNGDKVPDIDLNFAGEDQGFAQKDVRELFGEDFAYKAGTIMTVADRSALQMAKNYFVDNKQNINSAYAEYLADQLIGTKISTGTHAGGVIVIPQYKGVFDFTPFQYPAGDKTSDWKTTHFDFHSIHDNVLKLDILGHDDPRMIKELERLTQYDNESIDLSDSNIPLVFSNNAINAYGLEITPTGLPEFGTDLTQKMLQKTQPKTVSDLFRISGLSHGTDVWAGNSEDLIDQGIATLKEVVACRDDIMLDLIKYGVPEKDAFNIMESARKGMYAKGKKSKAEPVALMKEHGVPDWYIESVMKIMYLFPKGHAVAYTINAMKIAWWKINYPNAFTAAWLTTKGEQFDTGSFTLSAEEINAQIGRLKREILSSRTNADVKKKLVKSLTIQLDALKSGVTFKPVSLENSSASKFEIDLTGAIIPPLTTISGLGADAAQNILDMYKVDPENAKTIYAKKISQANKAENKKVIKTLVFEELLTRFVTKFGSKETYGTHFNKAFTKFFNKTYEEYLDLPQKAIVKRFAELISAELSSQ</sequence>
<name>A0A1V0PE36_LACLC</name>
<keyword evidence="1 8" id="KW-0808">Transferase</keyword>
<dbReference type="InterPro" id="IPR011708">
    <property type="entry name" value="DNA_pol3_alpha_NTPase_dom"/>
</dbReference>
<comment type="catalytic activity">
    <reaction evidence="8">
        <text>DNA(n) + a 2'-deoxyribonucleoside 5'-triphosphate = DNA(n+1) + diphosphate</text>
        <dbReference type="Rhea" id="RHEA:22508"/>
        <dbReference type="Rhea" id="RHEA-COMP:17339"/>
        <dbReference type="Rhea" id="RHEA-COMP:17340"/>
        <dbReference type="ChEBI" id="CHEBI:33019"/>
        <dbReference type="ChEBI" id="CHEBI:61560"/>
        <dbReference type="ChEBI" id="CHEBI:173112"/>
        <dbReference type="EC" id="2.7.7.7"/>
    </reaction>
</comment>
<dbReference type="GO" id="GO:0005737">
    <property type="term" value="C:cytoplasm"/>
    <property type="evidence" value="ECO:0007669"/>
    <property type="project" value="UniProtKB-SubCell"/>
</dbReference>
<organism evidence="10 11">
    <name type="scientific">Lactococcus lactis subsp. cremoris</name>
    <name type="common">Streptococcus cremoris</name>
    <dbReference type="NCBI Taxonomy" id="1359"/>
    <lineage>
        <taxon>Bacteria</taxon>
        <taxon>Bacillati</taxon>
        <taxon>Bacillota</taxon>
        <taxon>Bacilli</taxon>
        <taxon>Lactobacillales</taxon>
        <taxon>Streptococcaceae</taxon>
        <taxon>Lactococcus</taxon>
    </lineage>
</organism>
<dbReference type="Gene3D" id="3.20.20.140">
    <property type="entry name" value="Metal-dependent hydrolases"/>
    <property type="match status" value="2"/>
</dbReference>
<dbReference type="PANTHER" id="PTHR32294:SF5">
    <property type="entry name" value="DNA POLYMERASE III POLC-TYPE"/>
    <property type="match status" value="1"/>
</dbReference>
<keyword evidence="5 8" id="KW-0269">Exonuclease</keyword>
<protein>
    <recommendedName>
        <fullName evidence="7 8">DNA polymerase III PolC-type</fullName>
        <shortName evidence="8">PolIII</shortName>
        <ecNumber evidence="8">2.7.7.7</ecNumber>
    </recommendedName>
</protein>
<dbReference type="GO" id="GO:0003677">
    <property type="term" value="F:DNA binding"/>
    <property type="evidence" value="ECO:0007669"/>
    <property type="project" value="UniProtKB-UniRule"/>
</dbReference>
<dbReference type="Proteomes" id="UP000191806">
    <property type="component" value="Plasmid pJM1A"/>
</dbReference>
<geneLocation type="plasmid" evidence="11">
    <name>pmpjm1</name>
</geneLocation>
<dbReference type="SMART" id="SM00479">
    <property type="entry name" value="EXOIII"/>
    <property type="match status" value="1"/>
</dbReference>
<dbReference type="Pfam" id="PF07733">
    <property type="entry name" value="DNA_pol3_alpha"/>
    <property type="match status" value="2"/>
</dbReference>
<dbReference type="NCBIfam" id="NF001688">
    <property type="entry name" value="PRK00448.1"/>
    <property type="match status" value="1"/>
</dbReference>
<dbReference type="InterPro" id="IPR013520">
    <property type="entry name" value="Ribonucl_H"/>
</dbReference>
<dbReference type="EMBL" id="CP016746">
    <property type="protein sequence ID" value="ARE27252.1"/>
    <property type="molecule type" value="Genomic_DNA"/>
</dbReference>
<dbReference type="GO" id="GO:0003887">
    <property type="term" value="F:DNA-directed DNA polymerase activity"/>
    <property type="evidence" value="ECO:0007669"/>
    <property type="project" value="UniProtKB-UniRule"/>
</dbReference>
<dbReference type="Gene3D" id="6.10.140.1510">
    <property type="match status" value="1"/>
</dbReference>
<dbReference type="SUPFAM" id="SSF89550">
    <property type="entry name" value="PHP domain-like"/>
    <property type="match status" value="1"/>
</dbReference>
<dbReference type="Gene3D" id="1.10.150.700">
    <property type="entry name" value="PolC, middle finger domain"/>
    <property type="match status" value="1"/>
</dbReference>
<dbReference type="InterPro" id="IPR012337">
    <property type="entry name" value="RNaseH-like_sf"/>
</dbReference>
<dbReference type="RefSeq" id="WP_063280834.1">
    <property type="nucleotide sequence ID" value="NZ_CP016746.2"/>
</dbReference>
<dbReference type="HAMAP" id="MF_00356">
    <property type="entry name" value="DNApol_PolC"/>
    <property type="match status" value="1"/>
</dbReference>
<dbReference type="Pfam" id="PF00929">
    <property type="entry name" value="RNase_T"/>
    <property type="match status" value="1"/>
</dbReference>
<dbReference type="InterPro" id="IPR004805">
    <property type="entry name" value="DnaE2/DnaE/PolC"/>
</dbReference>
<evidence type="ECO:0000256" key="8">
    <source>
        <dbReference type="HAMAP-Rule" id="MF_00356"/>
    </source>
</evidence>
<evidence type="ECO:0000256" key="7">
    <source>
        <dbReference type="ARBA" id="ARBA00070925"/>
    </source>
</evidence>
<evidence type="ECO:0000256" key="1">
    <source>
        <dbReference type="ARBA" id="ARBA00022679"/>
    </source>
</evidence>
<dbReference type="SUPFAM" id="SSF53098">
    <property type="entry name" value="Ribonuclease H-like"/>
    <property type="match status" value="1"/>
</dbReference>
<dbReference type="GO" id="GO:0006261">
    <property type="term" value="P:DNA-templated DNA replication"/>
    <property type="evidence" value="ECO:0007669"/>
    <property type="project" value="UniProtKB-UniRule"/>
</dbReference>
<proteinExistence type="inferred from homology"/>
<gene>
    <name evidence="8" type="primary">polC</name>
    <name evidence="10" type="ORF">LLJM1_04550</name>
</gene>
<comment type="similarity">
    <text evidence="8">Belongs to the DNA polymerase type-C family. PolC subfamily.</text>
</comment>
<keyword evidence="8" id="KW-0378">Hydrolase</keyword>
<dbReference type="InterPro" id="IPR036397">
    <property type="entry name" value="RNaseH_sf"/>
</dbReference>
<dbReference type="PANTHER" id="PTHR32294">
    <property type="entry name" value="DNA POLYMERASE III SUBUNIT ALPHA"/>
    <property type="match status" value="1"/>
</dbReference>
<dbReference type="InterPro" id="IPR006054">
    <property type="entry name" value="DnaQ"/>
</dbReference>
<dbReference type="Pfam" id="PF17657">
    <property type="entry name" value="DNA_pol3_finger"/>
    <property type="match status" value="1"/>
</dbReference>
<evidence type="ECO:0000256" key="5">
    <source>
        <dbReference type="ARBA" id="ARBA00022839"/>
    </source>
</evidence>
<dbReference type="FunFam" id="3.30.420.10:FF:000045">
    <property type="entry name" value="3'-5' exonuclease DinG"/>
    <property type="match status" value="1"/>
</dbReference>
<evidence type="ECO:0000313" key="10">
    <source>
        <dbReference type="EMBL" id="ARE27252.1"/>
    </source>
</evidence>
<evidence type="ECO:0000256" key="6">
    <source>
        <dbReference type="ARBA" id="ARBA00022932"/>
    </source>
</evidence>
<reference evidence="10 11" key="1">
    <citation type="journal article" date="2017" name="BMC Genomics">
        <title>Comparative and functional genomics of the Lactococcus lactis taxon; insights into evolution and niche adaptation.</title>
        <authorList>
            <person name="Kelleher P."/>
            <person name="Bottacini F."/>
            <person name="Mahony J."/>
            <person name="Kilcawley K.N."/>
            <person name="van Sinderen D."/>
        </authorList>
    </citation>
    <scope>NUCLEOTIDE SEQUENCE [LARGE SCALE GENOMIC DNA]</scope>
    <source>
        <strain evidence="10 11">JM1</strain>
        <plasmid evidence="11">pmpjm1</plasmid>
    </source>
</reference>
<dbReference type="InterPro" id="IPR040982">
    <property type="entry name" value="DNA_pol3_finger"/>
</dbReference>
<dbReference type="InterPro" id="IPR006308">
    <property type="entry name" value="Pol_III_a_PolC-type_gram_pos"/>
</dbReference>